<proteinExistence type="predicted"/>
<feature type="region of interest" description="Disordered" evidence="2">
    <location>
        <begin position="594"/>
        <end position="627"/>
    </location>
</feature>
<dbReference type="SUPFAM" id="SSF53254">
    <property type="entry name" value="Phosphoglycerate mutase-like"/>
    <property type="match status" value="1"/>
</dbReference>
<feature type="transmembrane region" description="Helical" evidence="3">
    <location>
        <begin position="381"/>
        <end position="406"/>
    </location>
</feature>
<keyword evidence="1" id="KW-0863">Zinc-finger</keyword>
<evidence type="ECO:0000313" key="5">
    <source>
        <dbReference type="EMBL" id="KAB2633371.1"/>
    </source>
</evidence>
<dbReference type="SMART" id="SM00184">
    <property type="entry name" value="RING"/>
    <property type="match status" value="1"/>
</dbReference>
<dbReference type="Proteomes" id="UP000327157">
    <property type="component" value="Chromosome 6"/>
</dbReference>
<feature type="region of interest" description="Disordered" evidence="2">
    <location>
        <begin position="1"/>
        <end position="20"/>
    </location>
</feature>
<dbReference type="EMBL" id="SMOL01000120">
    <property type="protein sequence ID" value="KAB2633371.1"/>
    <property type="molecule type" value="Genomic_DNA"/>
</dbReference>
<feature type="domain" description="RING-type" evidence="4">
    <location>
        <begin position="492"/>
        <end position="533"/>
    </location>
</feature>
<dbReference type="SUPFAM" id="SSF57850">
    <property type="entry name" value="RING/U-box"/>
    <property type="match status" value="1"/>
</dbReference>
<protein>
    <submittedName>
        <fullName evidence="5">E3 ubiquitin-protein ligase SIS3-like</fullName>
    </submittedName>
</protein>
<dbReference type="GO" id="GO:0004842">
    <property type="term" value="F:ubiquitin-protein transferase activity"/>
    <property type="evidence" value="ECO:0007669"/>
    <property type="project" value="InterPro"/>
</dbReference>
<accession>A0A5N5I4D0</accession>
<dbReference type="FunFam" id="3.30.40.10:FF:000281">
    <property type="entry name" value="E3 ubiquitin-protein ligase SIS3"/>
    <property type="match status" value="1"/>
</dbReference>
<gene>
    <name evidence="5" type="ORF">D8674_029618</name>
</gene>
<keyword evidence="3" id="KW-0812">Transmembrane</keyword>
<dbReference type="OrthoDB" id="8062037at2759"/>
<reference evidence="6" key="2">
    <citation type="submission" date="2019-10" db="EMBL/GenBank/DDBJ databases">
        <title>A de novo genome assembly of a pear dwarfing rootstock.</title>
        <authorList>
            <person name="Wang F."/>
            <person name="Wang J."/>
            <person name="Li S."/>
            <person name="Zhang Y."/>
            <person name="Fang M."/>
            <person name="Ma L."/>
            <person name="Zhao Y."/>
            <person name="Jiang S."/>
        </authorList>
    </citation>
    <scope>NUCLEOTIDE SEQUENCE [LARGE SCALE GENOMIC DNA]</scope>
</reference>
<evidence type="ECO:0000256" key="2">
    <source>
        <dbReference type="SAM" id="MobiDB-lite"/>
    </source>
</evidence>
<dbReference type="InterPro" id="IPR013083">
    <property type="entry name" value="Znf_RING/FYVE/PHD"/>
</dbReference>
<evidence type="ECO:0000313" key="6">
    <source>
        <dbReference type="Proteomes" id="UP000327157"/>
    </source>
</evidence>
<keyword evidence="1" id="KW-0479">Metal-binding</keyword>
<keyword evidence="3" id="KW-1133">Transmembrane helix</keyword>
<dbReference type="GO" id="GO:0008270">
    <property type="term" value="F:zinc ion binding"/>
    <property type="evidence" value="ECO:0007669"/>
    <property type="project" value="UniProtKB-KW"/>
</dbReference>
<name>A0A5N5I4D0_9ROSA</name>
<sequence length="640" mass="71308">MLATSSSINPRPPPTPQNPSRCSLLAALTVSIAATPFAHNFLSPMSAQEAAFAHGLFQMPPTSAHQPVIHQPMYFLVRAWEFECESMGVINKNLVAKTSVDNGLSEKGKKQAVRSAFDLNEMGACDKNCWIWPSITQRAYPAAEIIANGVSRSYIVPEYSFLDARGLGAHEGKNLEAVSEYSEYTLIIVSPHSDNLTVLQAGIIGLDLRRHRELSFAPEVRFVDTNSVPTYKQPASAGLGIRRRLLRRVLLHSSPSVMAIRGVDFKWYDGFFLSMLATSVVIVGINWKRYHTCAYPLHIWIVVDYTTVFVFRMLMFVDNGLASGMGLDFGWQQRYARFCGRVVVLSILSLLLYPFLWTWTLLGTLWFHKSKDCLPESGQKWGFLIWLLFSYSALLCIACMSIGKWLTRREAHLLRAQQGIPVSEYGVLVDMIRVPDWAFEAAGQETRGMGQDAAAFQPGLYLTQAQREAVEALIQELPKFRLKAVPTDCSECPICLEEFHVGNEVRGLPCAHNFHVECIDEWLRLNVKCPRCRCSVFPNLDLSAISNLRPDSERSPLSVLTTNRYVRTQPDSQRHLLRLQGAFRPVCTENAGAGNEADAALETAEEGGIAHSSTRDLSSPGAGPSIEHIVVVESASRQQQ</sequence>
<dbReference type="AlphaFoldDB" id="A0A5N5I4D0"/>
<dbReference type="PANTHER" id="PTHR47179:SF1">
    <property type="entry name" value="E3 UBIQUITIN-PROTEIN LIGASE SIS3"/>
    <property type="match status" value="1"/>
</dbReference>
<dbReference type="InterPro" id="IPR001841">
    <property type="entry name" value="Znf_RING"/>
</dbReference>
<feature type="transmembrane region" description="Helical" evidence="3">
    <location>
        <begin position="338"/>
        <end position="361"/>
    </location>
</feature>
<evidence type="ECO:0000256" key="1">
    <source>
        <dbReference type="PROSITE-ProRule" id="PRU00175"/>
    </source>
</evidence>
<reference evidence="5 6" key="3">
    <citation type="submission" date="2019-11" db="EMBL/GenBank/DDBJ databases">
        <title>A de novo genome assembly of a pear dwarfing rootstock.</title>
        <authorList>
            <person name="Wang F."/>
            <person name="Wang J."/>
            <person name="Li S."/>
            <person name="Zhang Y."/>
            <person name="Fang M."/>
            <person name="Ma L."/>
            <person name="Zhao Y."/>
            <person name="Jiang S."/>
        </authorList>
    </citation>
    <scope>NUCLEOTIDE SEQUENCE [LARGE SCALE GENOMIC DNA]</scope>
    <source>
        <strain evidence="5">S2</strain>
        <tissue evidence="5">Leaf</tissue>
    </source>
</reference>
<keyword evidence="1" id="KW-0862">Zinc</keyword>
<evidence type="ECO:0000259" key="4">
    <source>
        <dbReference type="PROSITE" id="PS50089"/>
    </source>
</evidence>
<dbReference type="GO" id="GO:0010182">
    <property type="term" value="P:sugar mediated signaling pathway"/>
    <property type="evidence" value="ECO:0007669"/>
    <property type="project" value="InterPro"/>
</dbReference>
<evidence type="ECO:0000256" key="3">
    <source>
        <dbReference type="SAM" id="Phobius"/>
    </source>
</evidence>
<keyword evidence="6" id="KW-1185">Reference proteome</keyword>
<dbReference type="PROSITE" id="PS50089">
    <property type="entry name" value="ZF_RING_2"/>
    <property type="match status" value="1"/>
</dbReference>
<comment type="caution">
    <text evidence="5">The sequence shown here is derived from an EMBL/GenBank/DDBJ whole genome shotgun (WGS) entry which is preliminary data.</text>
</comment>
<reference evidence="5 6" key="1">
    <citation type="submission" date="2019-09" db="EMBL/GenBank/DDBJ databases">
        <authorList>
            <person name="Ou C."/>
        </authorList>
    </citation>
    <scope>NUCLEOTIDE SEQUENCE [LARGE SCALE GENOMIC DNA]</scope>
    <source>
        <strain evidence="5">S2</strain>
        <tissue evidence="5">Leaf</tissue>
    </source>
</reference>
<feature type="transmembrane region" description="Helical" evidence="3">
    <location>
        <begin position="267"/>
        <end position="285"/>
    </location>
</feature>
<organism evidence="5 6">
    <name type="scientific">Pyrus ussuriensis x Pyrus communis</name>
    <dbReference type="NCBI Taxonomy" id="2448454"/>
    <lineage>
        <taxon>Eukaryota</taxon>
        <taxon>Viridiplantae</taxon>
        <taxon>Streptophyta</taxon>
        <taxon>Embryophyta</taxon>
        <taxon>Tracheophyta</taxon>
        <taxon>Spermatophyta</taxon>
        <taxon>Magnoliopsida</taxon>
        <taxon>eudicotyledons</taxon>
        <taxon>Gunneridae</taxon>
        <taxon>Pentapetalae</taxon>
        <taxon>rosids</taxon>
        <taxon>fabids</taxon>
        <taxon>Rosales</taxon>
        <taxon>Rosaceae</taxon>
        <taxon>Amygdaloideae</taxon>
        <taxon>Maleae</taxon>
        <taxon>Pyrus</taxon>
    </lineage>
</organism>
<keyword evidence="3" id="KW-0472">Membrane</keyword>
<dbReference type="PANTHER" id="PTHR47179">
    <property type="entry name" value="E3 UBIQUITIN-PROTEIN LIGASE SIS3"/>
    <property type="match status" value="1"/>
</dbReference>
<dbReference type="InterPro" id="IPR029033">
    <property type="entry name" value="His_PPase_superfam"/>
</dbReference>
<dbReference type="Pfam" id="PF13639">
    <property type="entry name" value="zf-RING_2"/>
    <property type="match status" value="1"/>
</dbReference>
<dbReference type="InterPro" id="IPR044793">
    <property type="entry name" value="SIS3"/>
</dbReference>
<dbReference type="Gene3D" id="3.30.40.10">
    <property type="entry name" value="Zinc/RING finger domain, C3HC4 (zinc finger)"/>
    <property type="match status" value="1"/>
</dbReference>